<dbReference type="InterPro" id="IPR044974">
    <property type="entry name" value="Disease_R_plants"/>
</dbReference>
<evidence type="ECO:0000313" key="2">
    <source>
        <dbReference type="Proteomes" id="UP001177003"/>
    </source>
</evidence>
<dbReference type="InterPro" id="IPR035897">
    <property type="entry name" value="Toll_tir_struct_dom_sf"/>
</dbReference>
<dbReference type="GO" id="GO:0006952">
    <property type="term" value="P:defense response"/>
    <property type="evidence" value="ECO:0007669"/>
    <property type="project" value="InterPro"/>
</dbReference>
<dbReference type="PANTHER" id="PTHR11017:SF271">
    <property type="entry name" value="DISEASE RESISTANCE PROTEIN (TIR-NBS-LRR CLASS) FAMILY"/>
    <property type="match status" value="1"/>
</dbReference>
<organism evidence="1 2">
    <name type="scientific">Lactuca saligna</name>
    <name type="common">Willowleaf lettuce</name>
    <dbReference type="NCBI Taxonomy" id="75948"/>
    <lineage>
        <taxon>Eukaryota</taxon>
        <taxon>Viridiplantae</taxon>
        <taxon>Streptophyta</taxon>
        <taxon>Embryophyta</taxon>
        <taxon>Tracheophyta</taxon>
        <taxon>Spermatophyta</taxon>
        <taxon>Magnoliopsida</taxon>
        <taxon>eudicotyledons</taxon>
        <taxon>Gunneridae</taxon>
        <taxon>Pentapetalae</taxon>
        <taxon>asterids</taxon>
        <taxon>campanulids</taxon>
        <taxon>Asterales</taxon>
        <taxon>Asteraceae</taxon>
        <taxon>Cichorioideae</taxon>
        <taxon>Cichorieae</taxon>
        <taxon>Lactucinae</taxon>
        <taxon>Lactuca</taxon>
    </lineage>
</organism>
<dbReference type="SUPFAM" id="SSF52058">
    <property type="entry name" value="L domain-like"/>
    <property type="match status" value="1"/>
</dbReference>
<evidence type="ECO:0000313" key="1">
    <source>
        <dbReference type="EMBL" id="CAI9297058.1"/>
    </source>
</evidence>
<dbReference type="InterPro" id="IPR032675">
    <property type="entry name" value="LRR_dom_sf"/>
</dbReference>
<reference evidence="1" key="1">
    <citation type="submission" date="2023-04" db="EMBL/GenBank/DDBJ databases">
        <authorList>
            <person name="Vijverberg K."/>
            <person name="Xiong W."/>
            <person name="Schranz E."/>
        </authorList>
    </citation>
    <scope>NUCLEOTIDE SEQUENCE</scope>
</reference>
<protein>
    <submittedName>
        <fullName evidence="1">Uncharacterized protein</fullName>
    </submittedName>
</protein>
<dbReference type="Gene3D" id="3.80.10.10">
    <property type="entry name" value="Ribonuclease Inhibitor"/>
    <property type="match status" value="1"/>
</dbReference>
<dbReference type="AlphaFoldDB" id="A0AA36EI31"/>
<gene>
    <name evidence="1" type="ORF">LSALG_LOCUS35893</name>
</gene>
<name>A0AA36EI31_LACSI</name>
<dbReference type="Gene3D" id="3.40.50.10140">
    <property type="entry name" value="Toll/interleukin-1 receptor homology (TIR) domain"/>
    <property type="match status" value="1"/>
</dbReference>
<keyword evidence="2" id="KW-1185">Reference proteome</keyword>
<accession>A0AA36EI31</accession>
<dbReference type="EMBL" id="OX465084">
    <property type="protein sequence ID" value="CAI9297058.1"/>
    <property type="molecule type" value="Genomic_DNA"/>
</dbReference>
<dbReference type="Proteomes" id="UP001177003">
    <property type="component" value="Chromosome 8"/>
</dbReference>
<sequence>MEMKTNGCVNERDANLGKGGMGGCRADGNKDHCDAVKNYFYYSPHRKIYFLIISLPRSSILRLIEKIQLLRKGNQLLKSIHIEIKNLWKSKYKRAKKTAQKGVSGKVWCCCEFEVLLATHISLYKVIFIEKTKVESWRKALVDASNISGWEPQHIANGHEAKGIKQIVLEISQRLQPVTSSLDENLIGMAARLQDLKLELEIGSGGVRMVGIWGVGGGEMGHYIVRGENPNNPEKHSRVWKREDVWKICSMDATTELDMIEAIRLEFGTKGQLQRYKHLPPIVANTKNLRWIEWEGDLASPLLSNFPQRTLRHLVLYNSLQKQLWEGYKLLPNLKTIELWDLDNLIMTPDFEGLPNLETFKLAGCSYLEEIHQSMGCLERLVFLSVGSCWRLKMFPPITRVKKLETLTFFDCPELFKISEIQPNMENLPLLHLDDSGNEVASYIESCPNLFFVICWRCGCSNLPGVECCVEEPSLPHNNMKPCLRDNNMKHIGLTFFPKDLRNLNLSYCNLGDEEISSAVYCKWLWHVSLKGENKLCDGDLLLDSMLQGNAIEDHFINISLQHQIPKVFVGRLFRGTTLTLHLPDDLYNFCGFLVCLVTKIKGPDINIIMKQEVDEDSVFGRIMHEPNEATEPEYEGTKTYRKLCWS</sequence>
<dbReference type="PANTHER" id="PTHR11017">
    <property type="entry name" value="LEUCINE-RICH REPEAT-CONTAINING PROTEIN"/>
    <property type="match status" value="1"/>
</dbReference>
<proteinExistence type="predicted"/>